<name>A0A7X2MSC4_ENTAG</name>
<evidence type="ECO:0000256" key="2">
    <source>
        <dbReference type="ARBA" id="ARBA00022475"/>
    </source>
</evidence>
<dbReference type="Gene3D" id="1.10.4030.10">
    <property type="entry name" value="Porin chaperone SurA, peptide-binding domain"/>
    <property type="match status" value="1"/>
</dbReference>
<proteinExistence type="predicted"/>
<sequence length="139" mass="15589">MMDNLRAASNHVVLKIILGLIILSFVLTGVGNYLIGGNNDYAAKVNGQEISRGQLEQAFNSERSRQQQMLGDQFSQLASNDGYMQQIRQQALSQLIDQALLDSYIKDLRLSISDDQVKQAIFNQQAFQTNGKFDNAKYL</sequence>
<comment type="caution">
    <text evidence="6">The sequence shown here is derived from an EMBL/GenBank/DDBJ whole genome shotgun (WGS) entry which is preliminary data.</text>
</comment>
<evidence type="ECO:0000256" key="3">
    <source>
        <dbReference type="ARBA" id="ARBA00023136"/>
    </source>
</evidence>
<organism evidence="6 7">
    <name type="scientific">Enterobacter agglomerans</name>
    <name type="common">Erwinia herbicola</name>
    <name type="synonym">Pantoea agglomerans</name>
    <dbReference type="NCBI Taxonomy" id="549"/>
    <lineage>
        <taxon>Bacteria</taxon>
        <taxon>Pseudomonadati</taxon>
        <taxon>Pseudomonadota</taxon>
        <taxon>Gammaproteobacteria</taxon>
        <taxon>Enterobacterales</taxon>
        <taxon>Erwiniaceae</taxon>
        <taxon>Pantoea</taxon>
        <taxon>Pantoea agglomerans group</taxon>
    </lineage>
</organism>
<keyword evidence="4" id="KW-0143">Chaperone</keyword>
<keyword evidence="5" id="KW-1133">Transmembrane helix</keyword>
<dbReference type="PANTHER" id="PTHR47529:SF1">
    <property type="entry name" value="PERIPLASMIC CHAPERONE PPID"/>
    <property type="match status" value="1"/>
</dbReference>
<dbReference type="AlphaFoldDB" id="A0A7X2MSC4"/>
<keyword evidence="3 5" id="KW-0472">Membrane</keyword>
<dbReference type="EMBL" id="WKLC01001858">
    <property type="protein sequence ID" value="MSE18492.1"/>
    <property type="molecule type" value="Genomic_DNA"/>
</dbReference>
<feature type="non-terminal residue" evidence="6">
    <location>
        <position position="139"/>
    </location>
</feature>
<gene>
    <name evidence="6" type="ORF">GKC49_26410</name>
</gene>
<keyword evidence="2" id="KW-1003">Cell membrane</keyword>
<keyword evidence="6" id="KW-0413">Isomerase</keyword>
<dbReference type="GO" id="GO:0005886">
    <property type="term" value="C:plasma membrane"/>
    <property type="evidence" value="ECO:0007669"/>
    <property type="project" value="UniProtKB-SubCell"/>
</dbReference>
<reference evidence="6 7" key="1">
    <citation type="submission" date="2019-11" db="EMBL/GenBank/DDBJ databases">
        <title>Draft Genome Sequence of Plant Growth-Promoting Rhizosphere-Associated Bacteria.</title>
        <authorList>
            <person name="Vasilyev I.Y."/>
            <person name="Radchenko V."/>
            <person name="Ilnitskaya E.V."/>
        </authorList>
    </citation>
    <scope>NUCLEOTIDE SEQUENCE [LARGE SCALE GENOMIC DNA]</scope>
    <source>
        <strain evidence="6 7">VRA_MhP_f</strain>
    </source>
</reference>
<evidence type="ECO:0000256" key="5">
    <source>
        <dbReference type="SAM" id="Phobius"/>
    </source>
</evidence>
<comment type="subcellular location">
    <subcellularLocation>
        <location evidence="1">Cell membrane</location>
    </subcellularLocation>
</comment>
<dbReference type="SUPFAM" id="SSF109998">
    <property type="entry name" value="Triger factor/SurA peptide-binding domain-like"/>
    <property type="match status" value="1"/>
</dbReference>
<feature type="transmembrane region" description="Helical" evidence="5">
    <location>
        <begin position="12"/>
        <end position="35"/>
    </location>
</feature>
<dbReference type="Pfam" id="PF13624">
    <property type="entry name" value="SurA_N_3"/>
    <property type="match status" value="1"/>
</dbReference>
<evidence type="ECO:0000313" key="7">
    <source>
        <dbReference type="Proteomes" id="UP000461948"/>
    </source>
</evidence>
<evidence type="ECO:0000256" key="4">
    <source>
        <dbReference type="ARBA" id="ARBA00023186"/>
    </source>
</evidence>
<protein>
    <submittedName>
        <fullName evidence="6">Peptidylprolyl isomerase</fullName>
    </submittedName>
</protein>
<dbReference type="InterPro" id="IPR027304">
    <property type="entry name" value="Trigger_fact/SurA_dom_sf"/>
</dbReference>
<dbReference type="InterPro" id="IPR052029">
    <property type="entry name" value="PpiD_chaperone"/>
</dbReference>
<dbReference type="Proteomes" id="UP000461948">
    <property type="component" value="Unassembled WGS sequence"/>
</dbReference>
<dbReference type="GO" id="GO:0016853">
    <property type="term" value="F:isomerase activity"/>
    <property type="evidence" value="ECO:0007669"/>
    <property type="project" value="UniProtKB-KW"/>
</dbReference>
<accession>A0A7X2MSC4</accession>
<dbReference type="PANTHER" id="PTHR47529">
    <property type="entry name" value="PEPTIDYL-PROLYL CIS-TRANS ISOMERASE D"/>
    <property type="match status" value="1"/>
</dbReference>
<evidence type="ECO:0000256" key="1">
    <source>
        <dbReference type="ARBA" id="ARBA00004236"/>
    </source>
</evidence>
<keyword evidence="5" id="KW-0812">Transmembrane</keyword>
<evidence type="ECO:0000313" key="6">
    <source>
        <dbReference type="EMBL" id="MSE18492.1"/>
    </source>
</evidence>